<evidence type="ECO:0000256" key="1">
    <source>
        <dbReference type="SAM" id="SignalP"/>
    </source>
</evidence>
<gene>
    <name evidence="2" type="ORF">TWF694_004716</name>
</gene>
<organism evidence="2 3">
    <name type="scientific">Orbilia ellipsospora</name>
    <dbReference type="NCBI Taxonomy" id="2528407"/>
    <lineage>
        <taxon>Eukaryota</taxon>
        <taxon>Fungi</taxon>
        <taxon>Dikarya</taxon>
        <taxon>Ascomycota</taxon>
        <taxon>Pezizomycotina</taxon>
        <taxon>Orbiliomycetes</taxon>
        <taxon>Orbiliales</taxon>
        <taxon>Orbiliaceae</taxon>
        <taxon>Orbilia</taxon>
    </lineage>
</organism>
<comment type="caution">
    <text evidence="2">The sequence shown here is derived from an EMBL/GenBank/DDBJ whole genome shotgun (WGS) entry which is preliminary data.</text>
</comment>
<name>A0AAV9WVW8_9PEZI</name>
<sequence>MKATTISGALLALAVPAVLANPVDNLLARGGPGCNADNCLRAIRGREVGYDFCYSTLGRITTTTNVITAYTTDTTTVTDYIATATVYATTVTTVVLPHRDEPRDLIKRTDSPAQQTASIIKACTTSSASISSACSCYLGDSTSTITEETTTTVPVTVTETDSETLTVEIPTFVVTSTCHPLATPVLRNGGFDSGKLEPWTIGDLPSDSQAGSYSFVPVILGKVFKAVLSTPTHGNLYSKVDLVQNLVTCPGVKYELSFWYRFDGRKGSSTDIEIFIDGTKISDINDGTQSLFGATFSKKFIATSTTTVLEVDLVLGHVTGTETIYLDGFSVLPVLF</sequence>
<keyword evidence="1" id="KW-0732">Signal</keyword>
<evidence type="ECO:0008006" key="4">
    <source>
        <dbReference type="Google" id="ProtNLM"/>
    </source>
</evidence>
<dbReference type="InterPro" id="IPR008979">
    <property type="entry name" value="Galactose-bd-like_sf"/>
</dbReference>
<reference evidence="2 3" key="1">
    <citation type="submission" date="2019-10" db="EMBL/GenBank/DDBJ databases">
        <authorList>
            <person name="Palmer J.M."/>
        </authorList>
    </citation>
    <scope>NUCLEOTIDE SEQUENCE [LARGE SCALE GENOMIC DNA]</scope>
    <source>
        <strain evidence="2 3">TWF694</strain>
    </source>
</reference>
<protein>
    <recommendedName>
        <fullName evidence="4">CBM-cenC domain-containing protein</fullName>
    </recommendedName>
</protein>
<proteinExistence type="predicted"/>
<dbReference type="AlphaFoldDB" id="A0AAV9WVW8"/>
<evidence type="ECO:0000313" key="3">
    <source>
        <dbReference type="Proteomes" id="UP001365542"/>
    </source>
</evidence>
<feature type="chain" id="PRO_5043317489" description="CBM-cenC domain-containing protein" evidence="1">
    <location>
        <begin position="21"/>
        <end position="336"/>
    </location>
</feature>
<dbReference type="Proteomes" id="UP001365542">
    <property type="component" value="Unassembled WGS sequence"/>
</dbReference>
<evidence type="ECO:0000313" key="2">
    <source>
        <dbReference type="EMBL" id="KAK6527736.1"/>
    </source>
</evidence>
<dbReference type="Gene3D" id="2.60.120.260">
    <property type="entry name" value="Galactose-binding domain-like"/>
    <property type="match status" value="1"/>
</dbReference>
<accession>A0AAV9WVW8</accession>
<dbReference type="SUPFAM" id="SSF49785">
    <property type="entry name" value="Galactose-binding domain-like"/>
    <property type="match status" value="1"/>
</dbReference>
<keyword evidence="3" id="KW-1185">Reference proteome</keyword>
<dbReference type="EMBL" id="JAVHJO010000015">
    <property type="protein sequence ID" value="KAK6527736.1"/>
    <property type="molecule type" value="Genomic_DNA"/>
</dbReference>
<feature type="signal peptide" evidence="1">
    <location>
        <begin position="1"/>
        <end position="20"/>
    </location>
</feature>